<sequence length="41" mass="5048">MTKSHLEKKRVNEYEKKEQHEDLNKLTLTSTMTRLHTYKKE</sequence>
<gene>
    <name evidence="1" type="ORF">GMARGA_LOCUS27429</name>
</gene>
<keyword evidence="2" id="KW-1185">Reference proteome</keyword>
<proteinExistence type="predicted"/>
<accession>A0ABN7W778</accession>
<protein>
    <submittedName>
        <fullName evidence="1">33661_t:CDS:1</fullName>
    </submittedName>
</protein>
<feature type="non-terminal residue" evidence="1">
    <location>
        <position position="41"/>
    </location>
</feature>
<dbReference type="Proteomes" id="UP000789901">
    <property type="component" value="Unassembled WGS sequence"/>
</dbReference>
<dbReference type="EMBL" id="CAJVQB010033520">
    <property type="protein sequence ID" value="CAG8819903.1"/>
    <property type="molecule type" value="Genomic_DNA"/>
</dbReference>
<evidence type="ECO:0000313" key="1">
    <source>
        <dbReference type="EMBL" id="CAG8819903.1"/>
    </source>
</evidence>
<comment type="caution">
    <text evidence="1">The sequence shown here is derived from an EMBL/GenBank/DDBJ whole genome shotgun (WGS) entry which is preliminary data.</text>
</comment>
<organism evidence="1 2">
    <name type="scientific">Gigaspora margarita</name>
    <dbReference type="NCBI Taxonomy" id="4874"/>
    <lineage>
        <taxon>Eukaryota</taxon>
        <taxon>Fungi</taxon>
        <taxon>Fungi incertae sedis</taxon>
        <taxon>Mucoromycota</taxon>
        <taxon>Glomeromycotina</taxon>
        <taxon>Glomeromycetes</taxon>
        <taxon>Diversisporales</taxon>
        <taxon>Gigasporaceae</taxon>
        <taxon>Gigaspora</taxon>
    </lineage>
</organism>
<name>A0ABN7W778_GIGMA</name>
<evidence type="ECO:0000313" key="2">
    <source>
        <dbReference type="Proteomes" id="UP000789901"/>
    </source>
</evidence>
<reference evidence="1 2" key="1">
    <citation type="submission" date="2021-06" db="EMBL/GenBank/DDBJ databases">
        <authorList>
            <person name="Kallberg Y."/>
            <person name="Tangrot J."/>
            <person name="Rosling A."/>
        </authorList>
    </citation>
    <scope>NUCLEOTIDE SEQUENCE [LARGE SCALE GENOMIC DNA]</scope>
    <source>
        <strain evidence="1 2">120-4 pot B 10/14</strain>
    </source>
</reference>